<reference evidence="2" key="1">
    <citation type="submission" date="2019-04" db="EMBL/GenBank/DDBJ databases">
        <title>Friends and foes A comparative genomics studyof 23 Aspergillus species from section Flavi.</title>
        <authorList>
            <consortium name="DOE Joint Genome Institute"/>
            <person name="Kjaerbolling I."/>
            <person name="Vesth T."/>
            <person name="Frisvad J.C."/>
            <person name="Nybo J.L."/>
            <person name="Theobald S."/>
            <person name="Kildgaard S."/>
            <person name="Isbrandt T."/>
            <person name="Kuo A."/>
            <person name="Sato A."/>
            <person name="Lyhne E.K."/>
            <person name="Kogle M.E."/>
            <person name="Wiebenga A."/>
            <person name="Kun R.S."/>
            <person name="Lubbers R.J."/>
            <person name="Makela M.R."/>
            <person name="Barry K."/>
            <person name="Chovatia M."/>
            <person name="Clum A."/>
            <person name="Daum C."/>
            <person name="Haridas S."/>
            <person name="He G."/>
            <person name="LaButti K."/>
            <person name="Lipzen A."/>
            <person name="Mondo S."/>
            <person name="Riley R."/>
            <person name="Salamov A."/>
            <person name="Simmons B.A."/>
            <person name="Magnuson J.K."/>
            <person name="Henrissat B."/>
            <person name="Mortensen U.H."/>
            <person name="Larsen T.O."/>
            <person name="Devries R.P."/>
            <person name="Grigoriev I.V."/>
            <person name="Machida M."/>
            <person name="Baker S.E."/>
            <person name="Andersen M.R."/>
        </authorList>
    </citation>
    <scope>NUCLEOTIDE SEQUENCE [LARGE SCALE GENOMIC DNA]</scope>
    <source>
        <strain evidence="2">IBT 14317</strain>
    </source>
</reference>
<keyword evidence="1" id="KW-0732">Signal</keyword>
<dbReference type="EMBL" id="ML735216">
    <property type="protein sequence ID" value="KAE8395955.1"/>
    <property type="molecule type" value="Genomic_DNA"/>
</dbReference>
<feature type="signal peptide" evidence="1">
    <location>
        <begin position="1"/>
        <end position="17"/>
    </location>
</feature>
<gene>
    <name evidence="2" type="ORF">BDV23DRAFT_178023</name>
</gene>
<organism evidence="2">
    <name type="scientific">Petromyces alliaceus</name>
    <name type="common">Aspergillus alliaceus</name>
    <dbReference type="NCBI Taxonomy" id="209559"/>
    <lineage>
        <taxon>Eukaryota</taxon>
        <taxon>Fungi</taxon>
        <taxon>Dikarya</taxon>
        <taxon>Ascomycota</taxon>
        <taxon>Pezizomycotina</taxon>
        <taxon>Eurotiomycetes</taxon>
        <taxon>Eurotiomycetidae</taxon>
        <taxon>Eurotiales</taxon>
        <taxon>Aspergillaceae</taxon>
        <taxon>Aspergillus</taxon>
        <taxon>Aspergillus subgen. Circumdati</taxon>
    </lineage>
</organism>
<feature type="chain" id="PRO_5025069448" evidence="1">
    <location>
        <begin position="18"/>
        <end position="130"/>
    </location>
</feature>
<evidence type="ECO:0000256" key="1">
    <source>
        <dbReference type="SAM" id="SignalP"/>
    </source>
</evidence>
<dbReference type="AlphaFoldDB" id="A0A5N7CPB6"/>
<name>A0A5N7CPB6_PETAA</name>
<dbReference type="OrthoDB" id="2251794at2759"/>
<dbReference type="Proteomes" id="UP000326877">
    <property type="component" value="Unassembled WGS sequence"/>
</dbReference>
<proteinExistence type="predicted"/>
<protein>
    <submittedName>
        <fullName evidence="2">Uncharacterized protein</fullName>
    </submittedName>
</protein>
<sequence>MLLIALLALSGLYNAEGRELLSTSTECSNLQPTNYSFYSLCLESRYHCGPSGYPIGYGQKNCSEFDTNREKLSTAGQEWMRTVMLCLQRKLVPFVGGSQNTTCDDLSQFAFGTHPLCYVDSGLCTLPIQD</sequence>
<evidence type="ECO:0000313" key="2">
    <source>
        <dbReference type="EMBL" id="KAE8395955.1"/>
    </source>
</evidence>
<accession>A0A5N7CPB6</accession>